<name>A0A840VNP8_9PROT</name>
<evidence type="ECO:0000256" key="2">
    <source>
        <dbReference type="ARBA" id="ARBA00022679"/>
    </source>
</evidence>
<evidence type="ECO:0000256" key="1">
    <source>
        <dbReference type="ARBA" id="ARBA00022603"/>
    </source>
</evidence>
<dbReference type="Pfam" id="PF02636">
    <property type="entry name" value="Methyltransf_28"/>
    <property type="match status" value="1"/>
</dbReference>
<organism evidence="3 4">
    <name type="scientific">Acidocella aromatica</name>
    <dbReference type="NCBI Taxonomy" id="1303579"/>
    <lineage>
        <taxon>Bacteria</taxon>
        <taxon>Pseudomonadati</taxon>
        <taxon>Pseudomonadota</taxon>
        <taxon>Alphaproteobacteria</taxon>
        <taxon>Acetobacterales</taxon>
        <taxon>Acidocellaceae</taxon>
        <taxon>Acidocella</taxon>
    </lineage>
</organism>
<dbReference type="PANTHER" id="PTHR12049:SF7">
    <property type="entry name" value="PROTEIN ARGININE METHYLTRANSFERASE NDUFAF7, MITOCHONDRIAL"/>
    <property type="match status" value="1"/>
</dbReference>
<reference evidence="3 4" key="1">
    <citation type="submission" date="2020-08" db="EMBL/GenBank/DDBJ databases">
        <title>Genomic Encyclopedia of Type Strains, Phase IV (KMG-IV): sequencing the most valuable type-strain genomes for metagenomic binning, comparative biology and taxonomic classification.</title>
        <authorList>
            <person name="Goeker M."/>
        </authorList>
    </citation>
    <scope>NUCLEOTIDE SEQUENCE [LARGE SCALE GENOMIC DNA]</scope>
    <source>
        <strain evidence="3 4">DSM 27026</strain>
    </source>
</reference>
<keyword evidence="4" id="KW-1185">Reference proteome</keyword>
<dbReference type="Proteomes" id="UP000553706">
    <property type="component" value="Unassembled WGS sequence"/>
</dbReference>
<dbReference type="GO" id="GO:0032259">
    <property type="term" value="P:methylation"/>
    <property type="evidence" value="ECO:0007669"/>
    <property type="project" value="UniProtKB-KW"/>
</dbReference>
<keyword evidence="2 3" id="KW-0808">Transferase</keyword>
<keyword evidence="1 3" id="KW-0489">Methyltransferase</keyword>
<dbReference type="InterPro" id="IPR038375">
    <property type="entry name" value="NDUFAF7_sf"/>
</dbReference>
<comment type="caution">
    <text evidence="3">The sequence shown here is derived from an EMBL/GenBank/DDBJ whole genome shotgun (WGS) entry which is preliminary data.</text>
</comment>
<evidence type="ECO:0000313" key="3">
    <source>
        <dbReference type="EMBL" id="MBB5371952.1"/>
    </source>
</evidence>
<dbReference type="InterPro" id="IPR029063">
    <property type="entry name" value="SAM-dependent_MTases_sf"/>
</dbReference>
<dbReference type="Gene3D" id="3.40.50.12710">
    <property type="match status" value="1"/>
</dbReference>
<dbReference type="PANTHER" id="PTHR12049">
    <property type="entry name" value="PROTEIN ARGININE METHYLTRANSFERASE NDUFAF7, MITOCHONDRIAL"/>
    <property type="match status" value="1"/>
</dbReference>
<gene>
    <name evidence="3" type="ORF">HNP71_000176</name>
</gene>
<accession>A0A840VNP8</accession>
<dbReference type="InterPro" id="IPR003788">
    <property type="entry name" value="NDUFAF7"/>
</dbReference>
<dbReference type="GO" id="GO:0035243">
    <property type="term" value="F:protein-arginine omega-N symmetric methyltransferase activity"/>
    <property type="evidence" value="ECO:0007669"/>
    <property type="project" value="TreeGrafter"/>
</dbReference>
<dbReference type="SUPFAM" id="SSF53335">
    <property type="entry name" value="S-adenosyl-L-methionine-dependent methyltransferases"/>
    <property type="match status" value="1"/>
</dbReference>
<protein>
    <submittedName>
        <fullName evidence="3">SAM-dependent MidA family methyltransferase</fullName>
    </submittedName>
</protein>
<sequence>MQPERFDHFMARANAAYYARGAFTRDFVTAPELTQVFGELLGAWAKIVWQMLGAPEDVMLVEAGPGRGVLMADALRVWNAPSVHFIESSPALRAKQARRVPRAMWHDSLDSLPPGPVILLANEFLDALPVRQFIRGEAGWMERHVADGAYVDLPTDYSLPDAPVGSVREVNEPALEFCRKLAARGGVGLFIDYGPMHSGVGESVQAIRHGEYADPLQYPGEADITAHVDFGAIKAAVHTQGPVKQNAFLTALGLFQRSDILAQRHPDKAQDLKLAVHRLTAPEAMGSLFKAIVVCPESLPGLPGFA</sequence>
<evidence type="ECO:0000313" key="4">
    <source>
        <dbReference type="Proteomes" id="UP000553706"/>
    </source>
</evidence>
<dbReference type="EMBL" id="JACHFJ010000001">
    <property type="protein sequence ID" value="MBB5371952.1"/>
    <property type="molecule type" value="Genomic_DNA"/>
</dbReference>
<proteinExistence type="predicted"/>
<dbReference type="AlphaFoldDB" id="A0A840VNP8"/>